<name>A0A0L7T063_9GAMM</name>
<accession>A0A0L7T063</accession>
<evidence type="ECO:0000313" key="3">
    <source>
        <dbReference type="Proteomes" id="UP000036851"/>
    </source>
</evidence>
<proteinExistence type="predicted"/>
<dbReference type="Pfam" id="PF19925">
    <property type="entry name" value="DUF6388"/>
    <property type="match status" value="1"/>
</dbReference>
<dbReference type="Proteomes" id="UP000037088">
    <property type="component" value="Unassembled WGS sequence"/>
</dbReference>
<reference evidence="3 4" key="1">
    <citation type="journal article" date="2015" name="Int. J. Syst. Evol. Microbiol.">
        <title>Erwinia iniecta sp. nov., isolated from Russian wheat aphids (Diuraphis noxia).</title>
        <authorList>
            <person name="Campillo T."/>
            <person name="Luna E."/>
            <person name="Portier P."/>
            <person name="Fischer-Le Saux M."/>
            <person name="Lapitan N."/>
            <person name="Tisserat N.A."/>
            <person name="Leach J.E."/>
        </authorList>
    </citation>
    <scope>NUCLEOTIDE SEQUENCE [LARGE SCALE GENOMIC DNA]</scope>
    <source>
        <strain evidence="1 4">B120</strain>
        <strain evidence="2 3">B149</strain>
    </source>
</reference>
<dbReference type="InterPro" id="IPR045662">
    <property type="entry name" value="DUF6388"/>
</dbReference>
<comment type="caution">
    <text evidence="1">The sequence shown here is derived from an EMBL/GenBank/DDBJ whole genome shotgun (WGS) entry which is preliminary data.</text>
</comment>
<dbReference type="OrthoDB" id="6964652at2"/>
<dbReference type="EMBL" id="JRXF01000027">
    <property type="protein sequence ID" value="KOC90997.1"/>
    <property type="molecule type" value="Genomic_DNA"/>
</dbReference>
<keyword evidence="4" id="KW-1185">Reference proteome</keyword>
<dbReference type="RefSeq" id="WP_052900433.1">
    <property type="nucleotide sequence ID" value="NZ_JRXE01000021.1"/>
</dbReference>
<sequence length="107" mass="12325">MKTPEEYYTLARAMFLQAHPDFQSGLDKISEQDAKVLGVTQEKLREIQADRIYAAFLRAKKQDAMLFSIQLAEPDKEVAAKAIEKYLRTHAEALGMTWEEFCIKNEL</sequence>
<evidence type="ECO:0000313" key="1">
    <source>
        <dbReference type="EMBL" id="KOC88762.1"/>
    </source>
</evidence>
<organism evidence="1 4">
    <name type="scientific">Winslowiella iniecta</name>
    <dbReference type="NCBI Taxonomy" id="1560201"/>
    <lineage>
        <taxon>Bacteria</taxon>
        <taxon>Pseudomonadati</taxon>
        <taxon>Pseudomonadota</taxon>
        <taxon>Gammaproteobacteria</taxon>
        <taxon>Enterobacterales</taxon>
        <taxon>Erwiniaceae</taxon>
        <taxon>Winslowiella</taxon>
    </lineage>
</organism>
<dbReference type="PATRIC" id="fig|1560201.3.peg.3229"/>
<protein>
    <submittedName>
        <fullName evidence="1">Uncharacterized protein</fullName>
    </submittedName>
</protein>
<gene>
    <name evidence="1" type="ORF">NG42_15200</name>
    <name evidence="2" type="ORF">NG43_16390</name>
</gene>
<dbReference type="EMBL" id="JRXE01000021">
    <property type="protein sequence ID" value="KOC88762.1"/>
    <property type="molecule type" value="Genomic_DNA"/>
</dbReference>
<dbReference type="AlphaFoldDB" id="A0A0L7T063"/>
<evidence type="ECO:0000313" key="2">
    <source>
        <dbReference type="EMBL" id="KOC90997.1"/>
    </source>
</evidence>
<dbReference type="Proteomes" id="UP000036851">
    <property type="component" value="Unassembled WGS sequence"/>
</dbReference>
<evidence type="ECO:0000313" key="4">
    <source>
        <dbReference type="Proteomes" id="UP000037088"/>
    </source>
</evidence>